<sequence>MEIKVKSTQFIKPSNPTPQRLRGFKLSRLDQLAPPTYVDMIFYYKTTGHEVHDRCSQLIKSLSEVLNFYYPLAGRITRDMLQVDCTDQGVKYLETQVGITLDDFLICGPKIEQVGQLICAPDIVTDALVTIQVNLFDCGSLVIGVSALHKVTDAYNLVRFINNWASMNRTGRSDAAYIPSFDNLATLFPPMEVSSLDHHPPNTLDAKPVILTKSYVFNGAAISNLRAKASSENSKHSRVTLVTALIWKALISIDQVKSGHGRDCLLAPAIMLRRKKGPPVSESSFGNVWVPYPIRFLDRTEPKFLDLVALVEVTTRNMMSWLSKASGEEICTQAKACYDEVDEELKQNKFSIITSWCRFGIYEADFGWGKPYWTSRSGSGTSHEMVTLMDDKDGNGIEAWVSLNEKVMHLFEQDQDIISSSS</sequence>
<comment type="similarity">
    <text evidence="1">Belongs to the plant acyltransferase family.</text>
</comment>
<keyword evidence="3" id="KW-0012">Acyltransferase</keyword>
<dbReference type="Pfam" id="PF02458">
    <property type="entry name" value="Transferase"/>
    <property type="match status" value="1"/>
</dbReference>
<evidence type="ECO:0000256" key="1">
    <source>
        <dbReference type="ARBA" id="ARBA00009861"/>
    </source>
</evidence>
<protein>
    <submittedName>
        <fullName evidence="4">Uncharacterized protein</fullName>
    </submittedName>
</protein>
<keyword evidence="5" id="KW-1185">Reference proteome</keyword>
<dbReference type="PANTHER" id="PTHR31623:SF83">
    <property type="entry name" value="ACETYL-COA-BENZYLALCOHOL ACETYLTRANSFERASE-LIKE"/>
    <property type="match status" value="1"/>
</dbReference>
<keyword evidence="2" id="KW-0808">Transferase</keyword>
<dbReference type="Gene3D" id="3.30.559.10">
    <property type="entry name" value="Chloramphenicol acetyltransferase-like domain"/>
    <property type="match status" value="2"/>
</dbReference>
<dbReference type="InterPro" id="IPR023213">
    <property type="entry name" value="CAT-like_dom_sf"/>
</dbReference>
<evidence type="ECO:0000256" key="3">
    <source>
        <dbReference type="ARBA" id="ARBA00023315"/>
    </source>
</evidence>
<name>A0AAD8K7W7_TARER</name>
<dbReference type="GO" id="GO:0016746">
    <property type="term" value="F:acyltransferase activity"/>
    <property type="evidence" value="ECO:0007669"/>
    <property type="project" value="UniProtKB-KW"/>
</dbReference>
<accession>A0AAD8K7W7</accession>
<dbReference type="PANTHER" id="PTHR31623">
    <property type="entry name" value="F21J9.9"/>
    <property type="match status" value="1"/>
</dbReference>
<comment type="caution">
    <text evidence="4">The sequence shown here is derived from an EMBL/GenBank/DDBJ whole genome shotgun (WGS) entry which is preliminary data.</text>
</comment>
<dbReference type="EMBL" id="JAUHHV010000007">
    <property type="protein sequence ID" value="KAK1417599.1"/>
    <property type="molecule type" value="Genomic_DNA"/>
</dbReference>
<evidence type="ECO:0000256" key="2">
    <source>
        <dbReference type="ARBA" id="ARBA00022679"/>
    </source>
</evidence>
<reference evidence="4" key="1">
    <citation type="journal article" date="2023" name="bioRxiv">
        <title>Improved chromosome-level genome assembly for marigold (Tagetes erecta).</title>
        <authorList>
            <person name="Jiang F."/>
            <person name="Yuan L."/>
            <person name="Wang S."/>
            <person name="Wang H."/>
            <person name="Xu D."/>
            <person name="Wang A."/>
            <person name="Fan W."/>
        </authorList>
    </citation>
    <scope>NUCLEOTIDE SEQUENCE</scope>
    <source>
        <strain evidence="4">WSJ</strain>
        <tissue evidence="4">Leaf</tissue>
    </source>
</reference>
<evidence type="ECO:0000313" key="5">
    <source>
        <dbReference type="Proteomes" id="UP001229421"/>
    </source>
</evidence>
<dbReference type="Proteomes" id="UP001229421">
    <property type="component" value="Unassembled WGS sequence"/>
</dbReference>
<dbReference type="AlphaFoldDB" id="A0AAD8K7W7"/>
<proteinExistence type="inferred from homology"/>
<evidence type="ECO:0000313" key="4">
    <source>
        <dbReference type="EMBL" id="KAK1417599.1"/>
    </source>
</evidence>
<gene>
    <name evidence="4" type="ORF">QVD17_26729</name>
</gene>
<organism evidence="4 5">
    <name type="scientific">Tagetes erecta</name>
    <name type="common">African marigold</name>
    <dbReference type="NCBI Taxonomy" id="13708"/>
    <lineage>
        <taxon>Eukaryota</taxon>
        <taxon>Viridiplantae</taxon>
        <taxon>Streptophyta</taxon>
        <taxon>Embryophyta</taxon>
        <taxon>Tracheophyta</taxon>
        <taxon>Spermatophyta</taxon>
        <taxon>Magnoliopsida</taxon>
        <taxon>eudicotyledons</taxon>
        <taxon>Gunneridae</taxon>
        <taxon>Pentapetalae</taxon>
        <taxon>asterids</taxon>
        <taxon>campanulids</taxon>
        <taxon>Asterales</taxon>
        <taxon>Asteraceae</taxon>
        <taxon>Asteroideae</taxon>
        <taxon>Heliantheae alliance</taxon>
        <taxon>Tageteae</taxon>
        <taxon>Tagetes</taxon>
    </lineage>
</organism>